<dbReference type="Pfam" id="PF03706">
    <property type="entry name" value="LPG_synthase_TM"/>
    <property type="match status" value="1"/>
</dbReference>
<evidence type="ECO:0000256" key="2">
    <source>
        <dbReference type="ARBA" id="ARBA00022475"/>
    </source>
</evidence>
<keyword evidence="3 6" id="KW-0812">Transmembrane</keyword>
<feature type="transmembrane region" description="Helical" evidence="6">
    <location>
        <begin position="254"/>
        <end position="276"/>
    </location>
</feature>
<keyword evidence="2" id="KW-1003">Cell membrane</keyword>
<dbReference type="RefSeq" id="WP_116223609.1">
    <property type="nucleotide sequence ID" value="NZ_AP018437.1"/>
</dbReference>
<keyword evidence="4 6" id="KW-1133">Transmembrane helix</keyword>
<dbReference type="PANTHER" id="PTHR39087">
    <property type="entry name" value="UPF0104 MEMBRANE PROTEIN MJ1595"/>
    <property type="match status" value="1"/>
</dbReference>
<evidence type="ECO:0000256" key="4">
    <source>
        <dbReference type="ARBA" id="ARBA00022989"/>
    </source>
</evidence>
<dbReference type="InterPro" id="IPR022791">
    <property type="entry name" value="L-PG_synthase/AglD"/>
</dbReference>
<evidence type="ECO:0000256" key="1">
    <source>
        <dbReference type="ARBA" id="ARBA00004651"/>
    </source>
</evidence>
<evidence type="ECO:0000256" key="5">
    <source>
        <dbReference type="ARBA" id="ARBA00023136"/>
    </source>
</evidence>
<evidence type="ECO:0000313" key="7">
    <source>
        <dbReference type="EMBL" id="REG10426.1"/>
    </source>
</evidence>
<comment type="subcellular location">
    <subcellularLocation>
        <location evidence="1">Cell membrane</location>
        <topology evidence="1">Multi-pass membrane protein</topology>
    </subcellularLocation>
</comment>
<proteinExistence type="predicted"/>
<gene>
    <name evidence="7" type="ORF">DFR64_0284</name>
</gene>
<accession>A0A347ZUK6</accession>
<feature type="transmembrane region" description="Helical" evidence="6">
    <location>
        <begin position="183"/>
        <end position="201"/>
    </location>
</feature>
<dbReference type="AlphaFoldDB" id="A0A347ZUK6"/>
<feature type="transmembrane region" description="Helical" evidence="6">
    <location>
        <begin position="145"/>
        <end position="171"/>
    </location>
</feature>
<dbReference type="GO" id="GO:0005886">
    <property type="term" value="C:plasma membrane"/>
    <property type="evidence" value="ECO:0007669"/>
    <property type="project" value="UniProtKB-SubCell"/>
</dbReference>
<feature type="transmembrane region" description="Helical" evidence="6">
    <location>
        <begin position="107"/>
        <end position="133"/>
    </location>
</feature>
<feature type="transmembrane region" description="Helical" evidence="6">
    <location>
        <begin position="331"/>
        <end position="352"/>
    </location>
</feature>
<sequence length="364" mass="40017">MNTSLQPLPEKDEKKENLDLGFLKIPKSSLPVIEKIILIVTLALAVYFFLPKLSSLEETANIFMSLKIWAVILAIGAQVLRAYGNGLTIQECVKITKQDFSIIRSSLIFMASYSFGLVGGGMFGSAAITYRWIRVSGGNAEGASLAASIPAFFISFVLSAVSIFGLVFLFLSNNLSTLQIISYILISFFLGAVGILLVIAMRHQQKSIEISIIIVRAIYKFLKKSFNEDKVSKELSSLFSAWNFLVQEGWKGPMMGSLISTLGDILTIFFLFLACGSHQSLLIVTTGYGLPNLFGRMAFMIPGGVGIIESTMVALYTSLGVENSIATVITLTYRLLSFWIPSLAGFFLLPYFNRLTSKSYQELS</sequence>
<organism evidence="7 8">
    <name type="scientific">Pelolinea submarina</name>
    <dbReference type="NCBI Taxonomy" id="913107"/>
    <lineage>
        <taxon>Bacteria</taxon>
        <taxon>Bacillati</taxon>
        <taxon>Chloroflexota</taxon>
        <taxon>Anaerolineae</taxon>
        <taxon>Anaerolineales</taxon>
        <taxon>Anaerolineaceae</taxon>
        <taxon>Pelolinea</taxon>
    </lineage>
</organism>
<dbReference type="EMBL" id="QUMS01000001">
    <property type="protein sequence ID" value="REG10426.1"/>
    <property type="molecule type" value="Genomic_DNA"/>
</dbReference>
<dbReference type="Proteomes" id="UP000256388">
    <property type="component" value="Unassembled WGS sequence"/>
</dbReference>
<feature type="transmembrane region" description="Helical" evidence="6">
    <location>
        <begin position="297"/>
        <end position="319"/>
    </location>
</feature>
<comment type="caution">
    <text evidence="7">The sequence shown here is derived from an EMBL/GenBank/DDBJ whole genome shotgun (WGS) entry which is preliminary data.</text>
</comment>
<dbReference type="PANTHER" id="PTHR39087:SF2">
    <property type="entry name" value="UPF0104 MEMBRANE PROTEIN MJ1595"/>
    <property type="match status" value="1"/>
</dbReference>
<evidence type="ECO:0000256" key="6">
    <source>
        <dbReference type="SAM" id="Phobius"/>
    </source>
</evidence>
<keyword evidence="5 6" id="KW-0472">Membrane</keyword>
<name>A0A347ZUK6_9CHLR</name>
<keyword evidence="8" id="KW-1185">Reference proteome</keyword>
<evidence type="ECO:0008006" key="9">
    <source>
        <dbReference type="Google" id="ProtNLM"/>
    </source>
</evidence>
<protein>
    <recommendedName>
        <fullName evidence="9">Lysylphosphatidylglycerol synthase-like protein</fullName>
    </recommendedName>
</protein>
<reference evidence="7 8" key="1">
    <citation type="submission" date="2018-08" db="EMBL/GenBank/DDBJ databases">
        <title>Genomic Encyclopedia of Type Strains, Phase IV (KMG-IV): sequencing the most valuable type-strain genomes for metagenomic binning, comparative biology and taxonomic classification.</title>
        <authorList>
            <person name="Goeker M."/>
        </authorList>
    </citation>
    <scope>NUCLEOTIDE SEQUENCE [LARGE SCALE GENOMIC DNA]</scope>
    <source>
        <strain evidence="7 8">DSM 23923</strain>
    </source>
</reference>
<feature type="transmembrane region" description="Helical" evidence="6">
    <location>
        <begin position="32"/>
        <end position="50"/>
    </location>
</feature>
<feature type="transmembrane region" description="Helical" evidence="6">
    <location>
        <begin position="62"/>
        <end position="80"/>
    </location>
</feature>
<dbReference type="OrthoDB" id="151855at2"/>
<evidence type="ECO:0000256" key="3">
    <source>
        <dbReference type="ARBA" id="ARBA00022692"/>
    </source>
</evidence>
<dbReference type="NCBIfam" id="TIGR00374">
    <property type="entry name" value="flippase-like domain"/>
    <property type="match status" value="1"/>
</dbReference>
<evidence type="ECO:0000313" key="8">
    <source>
        <dbReference type="Proteomes" id="UP000256388"/>
    </source>
</evidence>